<gene>
    <name evidence="2" type="ORF">EYF80_059814</name>
</gene>
<dbReference type="AlphaFoldDB" id="A0A4Z2EMN9"/>
<keyword evidence="3" id="KW-1185">Reference proteome</keyword>
<organism evidence="2 3">
    <name type="scientific">Liparis tanakae</name>
    <name type="common">Tanaka's snailfish</name>
    <dbReference type="NCBI Taxonomy" id="230148"/>
    <lineage>
        <taxon>Eukaryota</taxon>
        <taxon>Metazoa</taxon>
        <taxon>Chordata</taxon>
        <taxon>Craniata</taxon>
        <taxon>Vertebrata</taxon>
        <taxon>Euteleostomi</taxon>
        <taxon>Actinopterygii</taxon>
        <taxon>Neopterygii</taxon>
        <taxon>Teleostei</taxon>
        <taxon>Neoteleostei</taxon>
        <taxon>Acanthomorphata</taxon>
        <taxon>Eupercaria</taxon>
        <taxon>Perciformes</taxon>
        <taxon>Cottioidei</taxon>
        <taxon>Cottales</taxon>
        <taxon>Liparidae</taxon>
        <taxon>Liparis</taxon>
    </lineage>
</organism>
<reference evidence="2 3" key="1">
    <citation type="submission" date="2019-03" db="EMBL/GenBank/DDBJ databases">
        <title>First draft genome of Liparis tanakae, snailfish: a comprehensive survey of snailfish specific genes.</title>
        <authorList>
            <person name="Kim W."/>
            <person name="Song I."/>
            <person name="Jeong J.-H."/>
            <person name="Kim D."/>
            <person name="Kim S."/>
            <person name="Ryu S."/>
            <person name="Song J.Y."/>
            <person name="Lee S.K."/>
        </authorList>
    </citation>
    <scope>NUCLEOTIDE SEQUENCE [LARGE SCALE GENOMIC DNA]</scope>
    <source>
        <tissue evidence="2">Muscle</tissue>
    </source>
</reference>
<name>A0A4Z2EMN9_9TELE</name>
<dbReference type="EMBL" id="SRLO01004923">
    <property type="protein sequence ID" value="TNN30035.1"/>
    <property type="molecule type" value="Genomic_DNA"/>
</dbReference>
<feature type="compositionally biased region" description="Low complexity" evidence="1">
    <location>
        <begin position="17"/>
        <end position="37"/>
    </location>
</feature>
<evidence type="ECO:0000313" key="2">
    <source>
        <dbReference type="EMBL" id="TNN30035.1"/>
    </source>
</evidence>
<feature type="compositionally biased region" description="Pro residues" evidence="1">
    <location>
        <begin position="38"/>
        <end position="51"/>
    </location>
</feature>
<evidence type="ECO:0000313" key="3">
    <source>
        <dbReference type="Proteomes" id="UP000314294"/>
    </source>
</evidence>
<proteinExistence type="predicted"/>
<comment type="caution">
    <text evidence="2">The sequence shown here is derived from an EMBL/GenBank/DDBJ whole genome shotgun (WGS) entry which is preliminary data.</text>
</comment>
<protein>
    <submittedName>
        <fullName evidence="2">Uncharacterized protein</fullName>
    </submittedName>
</protein>
<evidence type="ECO:0000256" key="1">
    <source>
        <dbReference type="SAM" id="MobiDB-lite"/>
    </source>
</evidence>
<dbReference type="Proteomes" id="UP000314294">
    <property type="component" value="Unassembled WGS sequence"/>
</dbReference>
<feature type="region of interest" description="Disordered" evidence="1">
    <location>
        <begin position="1"/>
        <end position="87"/>
    </location>
</feature>
<accession>A0A4Z2EMN9</accession>
<feature type="compositionally biased region" description="Low complexity" evidence="1">
    <location>
        <begin position="77"/>
        <end position="86"/>
    </location>
</feature>
<sequence>MFLTCAPRSAAPSRGTSAPGSPALSSPAPSSPPRSAAAPPPSSSSPPPSSPPLHAGEQRTTFVNRGSGPGSPPAPPSRWSAAARWPTGRCRPGCWR</sequence>